<dbReference type="Proteomes" id="UP000489600">
    <property type="component" value="Unassembled WGS sequence"/>
</dbReference>
<proteinExistence type="predicted"/>
<name>A0A565B322_9BRAS</name>
<protein>
    <submittedName>
        <fullName evidence="2">Uncharacterized protein</fullName>
    </submittedName>
</protein>
<evidence type="ECO:0000256" key="1">
    <source>
        <dbReference type="SAM" id="MobiDB-lite"/>
    </source>
</evidence>
<organism evidence="2 3">
    <name type="scientific">Arabis nemorensis</name>
    <dbReference type="NCBI Taxonomy" id="586526"/>
    <lineage>
        <taxon>Eukaryota</taxon>
        <taxon>Viridiplantae</taxon>
        <taxon>Streptophyta</taxon>
        <taxon>Embryophyta</taxon>
        <taxon>Tracheophyta</taxon>
        <taxon>Spermatophyta</taxon>
        <taxon>Magnoliopsida</taxon>
        <taxon>eudicotyledons</taxon>
        <taxon>Gunneridae</taxon>
        <taxon>Pentapetalae</taxon>
        <taxon>rosids</taxon>
        <taxon>malvids</taxon>
        <taxon>Brassicales</taxon>
        <taxon>Brassicaceae</taxon>
        <taxon>Arabideae</taxon>
        <taxon>Arabis</taxon>
    </lineage>
</organism>
<accession>A0A565B322</accession>
<reference evidence="2" key="1">
    <citation type="submission" date="2019-07" db="EMBL/GenBank/DDBJ databases">
        <authorList>
            <person name="Dittberner H."/>
        </authorList>
    </citation>
    <scope>NUCLEOTIDE SEQUENCE [LARGE SCALE GENOMIC DNA]</scope>
</reference>
<comment type="caution">
    <text evidence="2">The sequence shown here is derived from an EMBL/GenBank/DDBJ whole genome shotgun (WGS) entry which is preliminary data.</text>
</comment>
<feature type="region of interest" description="Disordered" evidence="1">
    <location>
        <begin position="153"/>
        <end position="184"/>
    </location>
</feature>
<keyword evidence="3" id="KW-1185">Reference proteome</keyword>
<dbReference type="OrthoDB" id="1111059at2759"/>
<gene>
    <name evidence="2" type="ORF">ANE_LOCUS6506</name>
</gene>
<dbReference type="PANTHER" id="PTHR33095">
    <property type="entry name" value="OS07G0619500 PROTEIN"/>
    <property type="match status" value="1"/>
</dbReference>
<dbReference type="EMBL" id="CABITT030000003">
    <property type="protein sequence ID" value="VVA96061.1"/>
    <property type="molecule type" value="Genomic_DNA"/>
</dbReference>
<dbReference type="PANTHER" id="PTHR33095:SF79">
    <property type="entry name" value="(RAPE) HYPOTHETICAL PROTEIN"/>
    <property type="match status" value="1"/>
</dbReference>
<evidence type="ECO:0000313" key="3">
    <source>
        <dbReference type="Proteomes" id="UP000489600"/>
    </source>
</evidence>
<dbReference type="AlphaFoldDB" id="A0A565B322"/>
<sequence length="210" mass="23562">MHAFSSTVTYSPSFSCYASDEFAAAVKVSREIHSYNNQHSDMDEVLDFEFETSPLHEETFVHFPTFAIDAVLVSKKKDNDVAASAAWKSTSPSPSWPELEEFEDFSSNCLWSPLCSPATSKISKRRRLKNFLTRSHSDGAVSKGCSFKGFMRRSHSNGSKSSSSPAVKGRDKTASYKPPIIGEGDKRRTSYLPYRQDLIGVFAVMRRLRH</sequence>
<evidence type="ECO:0000313" key="2">
    <source>
        <dbReference type="EMBL" id="VVA96061.1"/>
    </source>
</evidence>